<dbReference type="RefSeq" id="WP_140413623.1">
    <property type="nucleotide sequence ID" value="NZ_FPAA01000010.1"/>
</dbReference>
<accession>A0A1I6TNT9</accession>
<keyword evidence="1" id="KW-0732">Signal</keyword>
<dbReference type="OrthoDB" id="3242865at2"/>
<organism evidence="2 3">
    <name type="scientific">Marininema halotolerans</name>
    <dbReference type="NCBI Taxonomy" id="1155944"/>
    <lineage>
        <taxon>Bacteria</taxon>
        <taxon>Bacillati</taxon>
        <taxon>Bacillota</taxon>
        <taxon>Bacilli</taxon>
        <taxon>Bacillales</taxon>
        <taxon>Thermoactinomycetaceae</taxon>
        <taxon>Marininema</taxon>
    </lineage>
</organism>
<protein>
    <submittedName>
        <fullName evidence="2">Uncharacterized protein</fullName>
    </submittedName>
</protein>
<keyword evidence="3" id="KW-1185">Reference proteome</keyword>
<proteinExistence type="predicted"/>
<evidence type="ECO:0000313" key="2">
    <source>
        <dbReference type="EMBL" id="SFS90637.1"/>
    </source>
</evidence>
<dbReference type="EMBL" id="FPAA01000010">
    <property type="protein sequence ID" value="SFS90637.1"/>
    <property type="molecule type" value="Genomic_DNA"/>
</dbReference>
<feature type="chain" id="PRO_5009304019" evidence="1">
    <location>
        <begin position="27"/>
        <end position="93"/>
    </location>
</feature>
<name>A0A1I6TNT9_9BACL</name>
<feature type="signal peptide" evidence="1">
    <location>
        <begin position="1"/>
        <end position="26"/>
    </location>
</feature>
<gene>
    <name evidence="2" type="ORF">SAMN05444972_110156</name>
</gene>
<dbReference type="Proteomes" id="UP000198660">
    <property type="component" value="Unassembled WGS sequence"/>
</dbReference>
<sequence>MKKISYVLAVAVVAVVSVVALNVVSASPEPSEPYVDEIVKMQPGFSGDQVVKEAERVAKMQHRTKEQVLKQMYTELKQDYEQGQKEWEELGLD</sequence>
<dbReference type="AlphaFoldDB" id="A0A1I6TNT9"/>
<evidence type="ECO:0000313" key="3">
    <source>
        <dbReference type="Proteomes" id="UP000198660"/>
    </source>
</evidence>
<reference evidence="3" key="1">
    <citation type="submission" date="2016-10" db="EMBL/GenBank/DDBJ databases">
        <authorList>
            <person name="Varghese N."/>
            <person name="Submissions S."/>
        </authorList>
    </citation>
    <scope>NUCLEOTIDE SEQUENCE [LARGE SCALE GENOMIC DNA]</scope>
    <source>
        <strain evidence="3">DSM 45789</strain>
    </source>
</reference>
<evidence type="ECO:0000256" key="1">
    <source>
        <dbReference type="SAM" id="SignalP"/>
    </source>
</evidence>